<dbReference type="EMBL" id="FNXE01000032">
    <property type="protein sequence ID" value="SEH92558.1"/>
    <property type="molecule type" value="Genomic_DNA"/>
</dbReference>
<protein>
    <recommendedName>
        <fullName evidence="3">Carboxypeptidase-like regulatory domain-containing protein</fullName>
    </recommendedName>
</protein>
<sequence length="227" mass="26579">MKYAYFLLFFISVAAVAQTRSEYKMRLMVNEISALPLTVINSSTNETVKTDVAGYFVMQIQTSDELVLQENDLYQLQYQIRASDLQNTLIRIYPQPLTTVLEEVKVSQITTKSLGIDTETVLLKVQQPNPNMDFKAMFLWLLKKLRKPPVDLGRKPYEMNPYVAGLPRNVITDYLKIPDTLVEKFYYFMNDDYVIDQYIKNDDEAKWKIHLLDKSFEFLEQENATER</sequence>
<dbReference type="RefSeq" id="WP_091100462.1">
    <property type="nucleotide sequence ID" value="NZ_FNXE01000032.1"/>
</dbReference>
<evidence type="ECO:0000313" key="1">
    <source>
        <dbReference type="EMBL" id="SEH92558.1"/>
    </source>
</evidence>
<name>A0A1H6LUV0_9FLAO</name>
<gene>
    <name evidence="1" type="ORF">SAMN02927937_02170</name>
</gene>
<keyword evidence="2" id="KW-1185">Reference proteome</keyword>
<dbReference type="OrthoDB" id="1335838at2"/>
<organism evidence="1 2">
    <name type="scientific">Paenimyroides marinum</name>
    <dbReference type="NCBI Taxonomy" id="1159016"/>
    <lineage>
        <taxon>Bacteria</taxon>
        <taxon>Pseudomonadati</taxon>
        <taxon>Bacteroidota</taxon>
        <taxon>Flavobacteriia</taxon>
        <taxon>Flavobacteriales</taxon>
        <taxon>Flavobacteriaceae</taxon>
        <taxon>Paenimyroides</taxon>
    </lineage>
</organism>
<dbReference type="AlphaFoldDB" id="A0A1H6LUV0"/>
<dbReference type="Proteomes" id="UP000199634">
    <property type="component" value="Unassembled WGS sequence"/>
</dbReference>
<accession>A0A1H6LUV0</accession>
<reference evidence="1 2" key="1">
    <citation type="submission" date="2016-10" db="EMBL/GenBank/DDBJ databases">
        <authorList>
            <person name="de Groot N.N."/>
        </authorList>
    </citation>
    <scope>NUCLEOTIDE SEQUENCE [LARGE SCALE GENOMIC DNA]</scope>
    <source>
        <strain evidence="1 2">CGMCC 1.10825</strain>
    </source>
</reference>
<dbReference type="STRING" id="1159016.SAMN02927937_02170"/>
<evidence type="ECO:0000313" key="2">
    <source>
        <dbReference type="Proteomes" id="UP000199634"/>
    </source>
</evidence>
<evidence type="ECO:0008006" key="3">
    <source>
        <dbReference type="Google" id="ProtNLM"/>
    </source>
</evidence>
<proteinExistence type="predicted"/>